<dbReference type="Pfam" id="PF01343">
    <property type="entry name" value="Peptidase_S49"/>
    <property type="match status" value="1"/>
</dbReference>
<evidence type="ECO:0000256" key="5">
    <source>
        <dbReference type="SAM" id="Phobius"/>
    </source>
</evidence>
<keyword evidence="3" id="KW-0378">Hydrolase</keyword>
<evidence type="ECO:0000313" key="8">
    <source>
        <dbReference type="EMBL" id="PMP62614.1"/>
    </source>
</evidence>
<dbReference type="NCBIfam" id="TIGR00706">
    <property type="entry name" value="SppA_dom"/>
    <property type="match status" value="1"/>
</dbReference>
<reference evidence="7 9" key="1">
    <citation type="submission" date="2018-01" db="EMBL/GenBank/DDBJ databases">
        <title>Metagenomic assembled genomes from two thermal pools in the Uzon Caldera, Kamchatka, Russia.</title>
        <authorList>
            <person name="Wilkins L."/>
            <person name="Ettinger C."/>
        </authorList>
    </citation>
    <scope>NUCLEOTIDE SEQUENCE [LARGE SCALE GENOMIC DNA]</scope>
    <source>
        <strain evidence="7">ZAV-15</strain>
    </source>
</reference>
<keyword evidence="2" id="KW-0645">Protease</keyword>
<comment type="similarity">
    <text evidence="1">Belongs to the peptidase S49 family.</text>
</comment>
<evidence type="ECO:0000256" key="4">
    <source>
        <dbReference type="ARBA" id="ARBA00022825"/>
    </source>
</evidence>
<dbReference type="PANTHER" id="PTHR42987">
    <property type="entry name" value="PEPTIDASE S49"/>
    <property type="match status" value="1"/>
</dbReference>
<name>A0A2N7PID1_9BACT</name>
<feature type="transmembrane region" description="Helical" evidence="5">
    <location>
        <begin position="6"/>
        <end position="34"/>
    </location>
</feature>
<dbReference type="EMBL" id="PNIE01000059">
    <property type="protein sequence ID" value="PMP62614.1"/>
    <property type="molecule type" value="Genomic_DNA"/>
</dbReference>
<keyword evidence="5" id="KW-0472">Membrane</keyword>
<keyword evidence="4" id="KW-0720">Serine protease</keyword>
<keyword evidence="5" id="KW-1133">Transmembrane helix</keyword>
<dbReference type="CDD" id="cd07023">
    <property type="entry name" value="S49_Sppa_N_C"/>
    <property type="match status" value="1"/>
</dbReference>
<evidence type="ECO:0000256" key="2">
    <source>
        <dbReference type="ARBA" id="ARBA00022670"/>
    </source>
</evidence>
<protein>
    <submittedName>
        <fullName evidence="7">Signal peptide peptidase SppA</fullName>
    </submittedName>
</protein>
<dbReference type="InterPro" id="IPR029045">
    <property type="entry name" value="ClpP/crotonase-like_dom_sf"/>
</dbReference>
<dbReference type="GO" id="GO:0004176">
    <property type="term" value="F:ATP-dependent peptidase activity"/>
    <property type="evidence" value="ECO:0007669"/>
    <property type="project" value="InterPro"/>
</dbReference>
<dbReference type="AlphaFoldDB" id="A0A2N7PID1"/>
<keyword evidence="5" id="KW-0812">Transmembrane</keyword>
<dbReference type="Proteomes" id="UP000235731">
    <property type="component" value="Unassembled WGS sequence"/>
</dbReference>
<gene>
    <name evidence="7" type="primary">sppA</name>
    <name evidence="8" type="ORF">C0197_04255</name>
    <name evidence="7" type="ORF">C0197_06075</name>
</gene>
<dbReference type="PANTHER" id="PTHR42987:SF7">
    <property type="entry name" value="SIGNAL PEPTIDE PEPTIDASE SPPA-RELATED"/>
    <property type="match status" value="1"/>
</dbReference>
<dbReference type="SUPFAM" id="SSF52096">
    <property type="entry name" value="ClpP/crotonase"/>
    <property type="match status" value="1"/>
</dbReference>
<dbReference type="Gene3D" id="3.90.226.10">
    <property type="entry name" value="2-enoyl-CoA Hydratase, Chain A, domain 1"/>
    <property type="match status" value="2"/>
</dbReference>
<dbReference type="InterPro" id="IPR047272">
    <property type="entry name" value="S49_SppA_C"/>
</dbReference>
<evidence type="ECO:0000256" key="3">
    <source>
        <dbReference type="ARBA" id="ARBA00022801"/>
    </source>
</evidence>
<evidence type="ECO:0000313" key="9">
    <source>
        <dbReference type="Proteomes" id="UP000235731"/>
    </source>
</evidence>
<dbReference type="PRINTS" id="PR00127">
    <property type="entry name" value="CLPPROTEASEP"/>
</dbReference>
<accession>A0A2N7PID1</accession>
<dbReference type="InterPro" id="IPR001907">
    <property type="entry name" value="ClpP"/>
</dbReference>
<evidence type="ECO:0000259" key="6">
    <source>
        <dbReference type="Pfam" id="PF01343"/>
    </source>
</evidence>
<organism evidence="7 9">
    <name type="scientific">Caldimicrobium thiodismutans</name>
    <dbReference type="NCBI Taxonomy" id="1653476"/>
    <lineage>
        <taxon>Bacteria</taxon>
        <taxon>Pseudomonadati</taxon>
        <taxon>Thermodesulfobacteriota</taxon>
        <taxon>Thermodesulfobacteria</taxon>
        <taxon>Thermodesulfobacteriales</taxon>
        <taxon>Thermodesulfobacteriaceae</taxon>
        <taxon>Caldimicrobium</taxon>
    </lineage>
</organism>
<dbReference type="InterPro" id="IPR002142">
    <property type="entry name" value="Peptidase_S49"/>
</dbReference>
<dbReference type="GO" id="GO:0006508">
    <property type="term" value="P:proteolysis"/>
    <property type="evidence" value="ECO:0007669"/>
    <property type="project" value="UniProtKB-KW"/>
</dbReference>
<dbReference type="GO" id="GO:0004252">
    <property type="term" value="F:serine-type endopeptidase activity"/>
    <property type="evidence" value="ECO:0007669"/>
    <property type="project" value="InterPro"/>
</dbReference>
<comment type="caution">
    <text evidence="7">The sequence shown here is derived from an EMBL/GenBank/DDBJ whole genome shotgun (WGS) entry which is preliminary data.</text>
</comment>
<evidence type="ECO:0000256" key="1">
    <source>
        <dbReference type="ARBA" id="ARBA00008683"/>
    </source>
</evidence>
<dbReference type="EMBL" id="PNIE01000091">
    <property type="protein sequence ID" value="PMP61219.1"/>
    <property type="molecule type" value="Genomic_DNA"/>
</dbReference>
<feature type="domain" description="Peptidase S49" evidence="6">
    <location>
        <begin position="99"/>
        <end position="249"/>
    </location>
</feature>
<proteinExistence type="inferred from homology"/>
<sequence length="293" mass="32809">MKRPWLVYGLAFLGGMVLFLILVSFFLTLLFFLLGERDLKGPKIGVLEVKGVILESSEYLKAIEELREREDIKAIVVRIDSPGGSVGAVQEIFEELKVLRKSKPLIVSMGGVAASGGLYLALSGQKIFANPGTITGSIGVMIQIPNFEKLMEKVGISAEVIKSGPYKDTGSAFRGLTSEERKYLQEKVELLHNQFIKAISEERKIPLEKVKAFANGKIYTGEEALRLGLIDGLGNFYRAVDEAKRLSGIKKAVLIFYPRKKGYLERFFEEKIPLKDIRLYDPLNLRALYLYQP</sequence>
<evidence type="ECO:0000313" key="7">
    <source>
        <dbReference type="EMBL" id="PMP61219.1"/>
    </source>
</evidence>
<dbReference type="InterPro" id="IPR004635">
    <property type="entry name" value="Pept_S49_SppA"/>
</dbReference>